<proteinExistence type="predicted"/>
<gene>
    <name evidence="2" type="ORF">GH714_020534</name>
</gene>
<dbReference type="SUPFAM" id="SSF46565">
    <property type="entry name" value="Chaperone J-domain"/>
    <property type="match status" value="1"/>
</dbReference>
<dbReference type="EMBL" id="JAAGAX010000018">
    <property type="protein sequence ID" value="KAF2284328.1"/>
    <property type="molecule type" value="Genomic_DNA"/>
</dbReference>
<dbReference type="CDD" id="cd06257">
    <property type="entry name" value="DnaJ"/>
    <property type="match status" value="1"/>
</dbReference>
<dbReference type="PROSITE" id="PS50076">
    <property type="entry name" value="DNAJ_2"/>
    <property type="match status" value="1"/>
</dbReference>
<comment type="caution">
    <text evidence="2">The sequence shown here is derived from an EMBL/GenBank/DDBJ whole genome shotgun (WGS) entry which is preliminary data.</text>
</comment>
<dbReference type="Gene3D" id="1.10.287.110">
    <property type="entry name" value="DnaJ domain"/>
    <property type="match status" value="1"/>
</dbReference>
<evidence type="ECO:0000313" key="2">
    <source>
        <dbReference type="EMBL" id="KAF2284328.1"/>
    </source>
</evidence>
<dbReference type="AlphaFoldDB" id="A0A6A6K8G3"/>
<protein>
    <recommendedName>
        <fullName evidence="1">J domain-containing protein</fullName>
    </recommendedName>
</protein>
<dbReference type="InterPro" id="IPR036869">
    <property type="entry name" value="J_dom_sf"/>
</dbReference>
<reference evidence="2 3" key="1">
    <citation type="journal article" date="2020" name="Mol. Plant">
        <title>The Chromosome-Based Rubber Tree Genome Provides New Insights into Spurge Genome Evolution and Rubber Biosynthesis.</title>
        <authorList>
            <person name="Liu J."/>
            <person name="Shi C."/>
            <person name="Shi C.C."/>
            <person name="Li W."/>
            <person name="Zhang Q.J."/>
            <person name="Zhang Y."/>
            <person name="Li K."/>
            <person name="Lu H.F."/>
            <person name="Shi C."/>
            <person name="Zhu S.T."/>
            <person name="Xiao Z.Y."/>
            <person name="Nan H."/>
            <person name="Yue Y."/>
            <person name="Zhu X.G."/>
            <person name="Wu Y."/>
            <person name="Hong X.N."/>
            <person name="Fan G.Y."/>
            <person name="Tong Y."/>
            <person name="Zhang D."/>
            <person name="Mao C.L."/>
            <person name="Liu Y.L."/>
            <person name="Hao S.J."/>
            <person name="Liu W.Q."/>
            <person name="Lv M.Q."/>
            <person name="Zhang H.B."/>
            <person name="Liu Y."/>
            <person name="Hu-Tang G.R."/>
            <person name="Wang J.P."/>
            <person name="Wang J.H."/>
            <person name="Sun Y.H."/>
            <person name="Ni S.B."/>
            <person name="Chen W.B."/>
            <person name="Zhang X.C."/>
            <person name="Jiao Y.N."/>
            <person name="Eichler E.E."/>
            <person name="Li G.H."/>
            <person name="Liu X."/>
            <person name="Gao L.Z."/>
        </authorList>
    </citation>
    <scope>NUCLEOTIDE SEQUENCE [LARGE SCALE GENOMIC DNA]</scope>
    <source>
        <strain evidence="3">cv. GT1</strain>
        <tissue evidence="2">Leaf</tissue>
    </source>
</reference>
<dbReference type="Proteomes" id="UP000467840">
    <property type="component" value="Chromosome 12"/>
</dbReference>
<accession>A0A6A6K8G3</accession>
<dbReference type="SMART" id="SM00271">
    <property type="entry name" value="DnaJ"/>
    <property type="match status" value="1"/>
</dbReference>
<evidence type="ECO:0000313" key="3">
    <source>
        <dbReference type="Proteomes" id="UP000467840"/>
    </source>
</evidence>
<organism evidence="2 3">
    <name type="scientific">Hevea brasiliensis</name>
    <name type="common">Para rubber tree</name>
    <name type="synonym">Siphonia brasiliensis</name>
    <dbReference type="NCBI Taxonomy" id="3981"/>
    <lineage>
        <taxon>Eukaryota</taxon>
        <taxon>Viridiplantae</taxon>
        <taxon>Streptophyta</taxon>
        <taxon>Embryophyta</taxon>
        <taxon>Tracheophyta</taxon>
        <taxon>Spermatophyta</taxon>
        <taxon>Magnoliopsida</taxon>
        <taxon>eudicotyledons</taxon>
        <taxon>Gunneridae</taxon>
        <taxon>Pentapetalae</taxon>
        <taxon>rosids</taxon>
        <taxon>fabids</taxon>
        <taxon>Malpighiales</taxon>
        <taxon>Euphorbiaceae</taxon>
        <taxon>Crotonoideae</taxon>
        <taxon>Micrandreae</taxon>
        <taxon>Hevea</taxon>
    </lineage>
</organism>
<keyword evidence="3" id="KW-1185">Reference proteome</keyword>
<dbReference type="PANTHER" id="PTHR45376">
    <property type="entry name" value="CHAPERONE DNAJ-DOMAIN SUPERFAMILY PROTEIN-RELATED"/>
    <property type="match status" value="1"/>
</dbReference>
<dbReference type="Pfam" id="PF00226">
    <property type="entry name" value="DnaJ"/>
    <property type="match status" value="1"/>
</dbReference>
<dbReference type="PANTHER" id="PTHR45376:SF5">
    <property type="entry name" value="CHAPERONE DNAJ-DOMAIN SUPERFAMILY PROTEIN"/>
    <property type="match status" value="1"/>
</dbReference>
<dbReference type="InterPro" id="IPR001623">
    <property type="entry name" value="DnaJ_domain"/>
</dbReference>
<feature type="domain" description="J" evidence="1">
    <location>
        <begin position="245"/>
        <end position="306"/>
    </location>
</feature>
<evidence type="ECO:0000259" key="1">
    <source>
        <dbReference type="PROSITE" id="PS50076"/>
    </source>
</evidence>
<sequence>MSPSSVRTWSKSYEDVQSKVQTIRGQRDNFGLPPHDREDEDQQPLFFMAKRFYTEKQLDSNFVIIDNINNKDPLCFNSFYTYYMRKMEEQMERYLNQWGGEWNWITDLNRELFDSNDSGSSIDNFKGLDEESLWACDPEHSHGTGKKRQVKSSARHRGKSHVKKMKRKFRRESFSEDSDGCETFFQATFGKRWYTWYFNESSYRGSTFGFDWREHPYWTNHRDKDWDARSETESVNESCSVGSFHDRTILGLPPSGPLRIEDVKDAFRMSALKWHPDKHQGPSQAMAEEKFKLCVNAYKSLCDALSSV</sequence>
<name>A0A6A6K8G3_HEVBR</name>